<evidence type="ECO:0000313" key="1">
    <source>
        <dbReference type="EMBL" id="HAW77463.1"/>
    </source>
</evidence>
<evidence type="ECO:0000313" key="2">
    <source>
        <dbReference type="Proteomes" id="UP000263517"/>
    </source>
</evidence>
<proteinExistence type="predicted"/>
<reference evidence="1 2" key="1">
    <citation type="journal article" date="2018" name="Nat. Biotechnol.">
        <title>A standardized bacterial taxonomy based on genome phylogeny substantially revises the tree of life.</title>
        <authorList>
            <person name="Parks D.H."/>
            <person name="Chuvochina M."/>
            <person name="Waite D.W."/>
            <person name="Rinke C."/>
            <person name="Skarshewski A."/>
            <person name="Chaumeil P.A."/>
            <person name="Hugenholtz P."/>
        </authorList>
    </citation>
    <scope>NUCLEOTIDE SEQUENCE [LARGE SCALE GENOMIC DNA]</scope>
    <source>
        <strain evidence="1">UBA11978</strain>
    </source>
</reference>
<gene>
    <name evidence="1" type="ORF">DCW74_17225</name>
</gene>
<evidence type="ECO:0008006" key="3">
    <source>
        <dbReference type="Google" id="ProtNLM"/>
    </source>
</evidence>
<comment type="caution">
    <text evidence="1">The sequence shown here is derived from an EMBL/GenBank/DDBJ whole genome shotgun (WGS) entry which is preliminary data.</text>
</comment>
<organism evidence="1 2">
    <name type="scientific">Alteromonas australica</name>
    <dbReference type="NCBI Taxonomy" id="589873"/>
    <lineage>
        <taxon>Bacteria</taxon>
        <taxon>Pseudomonadati</taxon>
        <taxon>Pseudomonadota</taxon>
        <taxon>Gammaproteobacteria</taxon>
        <taxon>Alteromonadales</taxon>
        <taxon>Alteromonadaceae</taxon>
        <taxon>Alteromonas/Salinimonas group</taxon>
        <taxon>Alteromonas</taxon>
    </lineage>
</organism>
<dbReference type="Proteomes" id="UP000263517">
    <property type="component" value="Unassembled WGS sequence"/>
</dbReference>
<name>A0A350P846_9ALTE</name>
<accession>A0A350P846</accession>
<sequence length="89" mass="10390">MSEAKLRTQQERAAHAERLLKDPLLQEAFKTLNDEFMRTWRQTEVGDTEARERIYNLCTALDTLKQQIASVVVDGKIAKMNLEQQQKNR</sequence>
<dbReference type="AlphaFoldDB" id="A0A350P846"/>
<protein>
    <recommendedName>
        <fullName evidence="3">DUF3135 domain-containing protein</fullName>
    </recommendedName>
</protein>
<dbReference type="EMBL" id="DNAN01000605">
    <property type="protein sequence ID" value="HAW77463.1"/>
    <property type="molecule type" value="Genomic_DNA"/>
</dbReference>